<dbReference type="CDD" id="cd00866">
    <property type="entry name" value="PEBP_euk"/>
    <property type="match status" value="1"/>
</dbReference>
<name>A0AAV7PQK6_PLEWA</name>
<dbReference type="EMBL" id="JANPWB010000011">
    <property type="protein sequence ID" value="KAJ1130154.1"/>
    <property type="molecule type" value="Genomic_DNA"/>
</dbReference>
<keyword evidence="4" id="KW-0175">Coiled coil</keyword>
<evidence type="ECO:0000313" key="10">
    <source>
        <dbReference type="EMBL" id="KAJ1130154.1"/>
    </source>
</evidence>
<evidence type="ECO:0000256" key="2">
    <source>
        <dbReference type="ARBA" id="ARBA00022946"/>
    </source>
</evidence>
<dbReference type="SUPFAM" id="SSF49777">
    <property type="entry name" value="PEBP-like"/>
    <property type="match status" value="1"/>
</dbReference>
<accession>A0AAV7PQK6</accession>
<organism evidence="10 11">
    <name type="scientific">Pleurodeles waltl</name>
    <name type="common">Iberian ribbed newt</name>
    <dbReference type="NCBI Taxonomy" id="8319"/>
    <lineage>
        <taxon>Eukaryota</taxon>
        <taxon>Metazoa</taxon>
        <taxon>Chordata</taxon>
        <taxon>Craniata</taxon>
        <taxon>Vertebrata</taxon>
        <taxon>Euteleostomi</taxon>
        <taxon>Amphibia</taxon>
        <taxon>Batrachia</taxon>
        <taxon>Caudata</taxon>
        <taxon>Salamandroidea</taxon>
        <taxon>Salamandridae</taxon>
        <taxon>Pleurodelinae</taxon>
        <taxon>Pleurodeles</taxon>
    </lineage>
</organism>
<evidence type="ECO:0000256" key="3">
    <source>
        <dbReference type="ARBA" id="ARBA00022980"/>
    </source>
</evidence>
<comment type="caution">
    <text evidence="10">The sequence shown here is derived from an EMBL/GenBank/DDBJ whole genome shotgun (WGS) entry which is preliminary data.</text>
</comment>
<dbReference type="GO" id="GO:0005762">
    <property type="term" value="C:mitochondrial large ribosomal subunit"/>
    <property type="evidence" value="ECO:0007669"/>
    <property type="project" value="TreeGrafter"/>
</dbReference>
<keyword evidence="6" id="KW-0687">Ribonucleoprotein</keyword>
<evidence type="ECO:0000256" key="8">
    <source>
        <dbReference type="ARBA" id="ARBA00039444"/>
    </source>
</evidence>
<comment type="similarity">
    <text evidence="7">Belongs to the phosphatidylethanolamine-binding protein family. Mitochondrion-specific ribosomal protein mL38 subfamily.</text>
</comment>
<evidence type="ECO:0000256" key="1">
    <source>
        <dbReference type="ARBA" id="ARBA00004173"/>
    </source>
</evidence>
<evidence type="ECO:0000256" key="5">
    <source>
        <dbReference type="ARBA" id="ARBA00023128"/>
    </source>
</evidence>
<dbReference type="Proteomes" id="UP001066276">
    <property type="component" value="Chromosome 7"/>
</dbReference>
<reference evidence="10" key="1">
    <citation type="journal article" date="2022" name="bioRxiv">
        <title>Sequencing and chromosome-scale assembly of the giantPleurodeles waltlgenome.</title>
        <authorList>
            <person name="Brown T."/>
            <person name="Elewa A."/>
            <person name="Iarovenko S."/>
            <person name="Subramanian E."/>
            <person name="Araus A.J."/>
            <person name="Petzold A."/>
            <person name="Susuki M."/>
            <person name="Suzuki K.-i.T."/>
            <person name="Hayashi T."/>
            <person name="Toyoda A."/>
            <person name="Oliveira C."/>
            <person name="Osipova E."/>
            <person name="Leigh N.D."/>
            <person name="Simon A."/>
            <person name="Yun M.H."/>
        </authorList>
    </citation>
    <scope>NUCLEOTIDE SEQUENCE</scope>
    <source>
        <strain evidence="10">20211129_DDA</strain>
        <tissue evidence="10">Liver</tissue>
    </source>
</reference>
<dbReference type="AlphaFoldDB" id="A0AAV7PQK6"/>
<keyword evidence="11" id="KW-1185">Reference proteome</keyword>
<gene>
    <name evidence="10" type="ORF">NDU88_008510</name>
</gene>
<dbReference type="GO" id="GO:0005743">
    <property type="term" value="C:mitochondrial inner membrane"/>
    <property type="evidence" value="ECO:0007669"/>
    <property type="project" value="UniProtKB-ARBA"/>
</dbReference>
<keyword evidence="3" id="KW-0689">Ribosomal protein</keyword>
<proteinExistence type="inferred from homology"/>
<protein>
    <recommendedName>
        <fullName evidence="8">Large ribosomal subunit protein mL38</fullName>
    </recommendedName>
    <alternativeName>
        <fullName evidence="9">39S ribosomal protein L38, mitochondrial</fullName>
    </alternativeName>
</protein>
<keyword evidence="2" id="KW-0809">Transit peptide</keyword>
<evidence type="ECO:0000256" key="6">
    <source>
        <dbReference type="ARBA" id="ARBA00023274"/>
    </source>
</evidence>
<dbReference type="Pfam" id="PF01161">
    <property type="entry name" value="PBP"/>
    <property type="match status" value="1"/>
</dbReference>
<dbReference type="InterPro" id="IPR035810">
    <property type="entry name" value="PEBP_euk"/>
</dbReference>
<evidence type="ECO:0000256" key="9">
    <source>
        <dbReference type="ARBA" id="ARBA00041206"/>
    </source>
</evidence>
<comment type="subcellular location">
    <subcellularLocation>
        <location evidence="1">Mitochondrion</location>
    </subcellularLocation>
</comment>
<dbReference type="Gene3D" id="3.90.280.10">
    <property type="entry name" value="PEBP-like"/>
    <property type="match status" value="1"/>
</dbReference>
<dbReference type="InterPro" id="IPR036610">
    <property type="entry name" value="PEBP-like_sf"/>
</dbReference>
<sequence length="387" mass="45861">MAAPLVSGVLRAARAPKGPVYCRRLLNISAVLCKRTPPLGPMPNEDIDVSNLEALEKYRSFRRYYKLAEEERKKPQWWRTYRKYMKQDHDNEEKIDIGVPYYSPSRKKERQDRIQMMKQNRRNTELESASRLKTLQIPLHEVRAEWERTSGPYHLQHTAEHYGIYHDLFDAATFVPRVPLRVEYSLEQQWIMPVYHGNVVAPSEALNPPQVTFDADKGSLWTLLLTNPDGHLQETNAEYVHWLLGNIPENQVLSGEEVCHYFPPFPAKGTGFHRHIFILFKQERRIDFRDDTRPKPCHSLQKRTFKTLDFYRKHQDNMTPAGLAFFQCQWEESVTHVYHQMLNMKEPIFEFEHPPVYHPPQVKFPHGQPLRYLDRYRDSEEPTYGIY</sequence>
<evidence type="ECO:0000313" key="11">
    <source>
        <dbReference type="Proteomes" id="UP001066276"/>
    </source>
</evidence>
<dbReference type="FunFam" id="3.90.280.10:FF:000002">
    <property type="entry name" value="39S ribosomal protein L38, mitochondrial"/>
    <property type="match status" value="1"/>
</dbReference>
<dbReference type="InterPro" id="IPR008914">
    <property type="entry name" value="PEBP"/>
</dbReference>
<evidence type="ECO:0000256" key="4">
    <source>
        <dbReference type="ARBA" id="ARBA00023054"/>
    </source>
</evidence>
<dbReference type="PANTHER" id="PTHR11362:SF133">
    <property type="entry name" value="LARGE RIBOSOMAL SUBUNIT PROTEIN ML38"/>
    <property type="match status" value="1"/>
</dbReference>
<evidence type="ECO:0000256" key="7">
    <source>
        <dbReference type="ARBA" id="ARBA00038016"/>
    </source>
</evidence>
<dbReference type="PANTHER" id="PTHR11362">
    <property type="entry name" value="PHOSPHATIDYLETHANOLAMINE-BINDING PROTEIN"/>
    <property type="match status" value="1"/>
</dbReference>
<keyword evidence="5" id="KW-0496">Mitochondrion</keyword>